<keyword evidence="3" id="KW-1185">Reference proteome</keyword>
<proteinExistence type="predicted"/>
<gene>
    <name evidence="2" type="ORF">NPIL_213821</name>
</gene>
<feature type="region of interest" description="Disordered" evidence="1">
    <location>
        <begin position="1"/>
        <end position="28"/>
    </location>
</feature>
<protein>
    <submittedName>
        <fullName evidence="2">Uncharacterized protein</fullName>
    </submittedName>
</protein>
<reference evidence="2" key="1">
    <citation type="submission" date="2020-08" db="EMBL/GenBank/DDBJ databases">
        <title>Multicomponent nature underlies the extraordinary mechanical properties of spider dragline silk.</title>
        <authorList>
            <person name="Kono N."/>
            <person name="Nakamura H."/>
            <person name="Mori M."/>
            <person name="Yoshida Y."/>
            <person name="Ohtoshi R."/>
            <person name="Malay A.D."/>
            <person name="Moran D.A.P."/>
            <person name="Tomita M."/>
            <person name="Numata K."/>
            <person name="Arakawa K."/>
        </authorList>
    </citation>
    <scope>NUCLEOTIDE SEQUENCE</scope>
</reference>
<organism evidence="2 3">
    <name type="scientific">Nephila pilipes</name>
    <name type="common">Giant wood spider</name>
    <name type="synonym">Nephila maculata</name>
    <dbReference type="NCBI Taxonomy" id="299642"/>
    <lineage>
        <taxon>Eukaryota</taxon>
        <taxon>Metazoa</taxon>
        <taxon>Ecdysozoa</taxon>
        <taxon>Arthropoda</taxon>
        <taxon>Chelicerata</taxon>
        <taxon>Arachnida</taxon>
        <taxon>Araneae</taxon>
        <taxon>Araneomorphae</taxon>
        <taxon>Entelegynae</taxon>
        <taxon>Araneoidea</taxon>
        <taxon>Nephilidae</taxon>
        <taxon>Nephila</taxon>
    </lineage>
</organism>
<name>A0A8X6TUG3_NEPPI</name>
<comment type="caution">
    <text evidence="2">The sequence shown here is derived from an EMBL/GenBank/DDBJ whole genome shotgun (WGS) entry which is preliminary data.</text>
</comment>
<dbReference type="EMBL" id="BMAW01065638">
    <property type="protein sequence ID" value="GFT51285.1"/>
    <property type="molecule type" value="Genomic_DNA"/>
</dbReference>
<sequence length="82" mass="9373">MNQRRSATRGRKSGFEHHCSPLPYGKKRDWGKIATFPSDPVTGKQSWSSLSDTPAQRLPIGQWMSRGVVFSEYDYTRGKRRG</sequence>
<feature type="compositionally biased region" description="Basic residues" evidence="1">
    <location>
        <begin position="1"/>
        <end position="12"/>
    </location>
</feature>
<dbReference type="Proteomes" id="UP000887013">
    <property type="component" value="Unassembled WGS sequence"/>
</dbReference>
<evidence type="ECO:0000313" key="3">
    <source>
        <dbReference type="Proteomes" id="UP000887013"/>
    </source>
</evidence>
<accession>A0A8X6TUG3</accession>
<dbReference type="AlphaFoldDB" id="A0A8X6TUG3"/>
<evidence type="ECO:0000313" key="2">
    <source>
        <dbReference type="EMBL" id="GFT51285.1"/>
    </source>
</evidence>
<evidence type="ECO:0000256" key="1">
    <source>
        <dbReference type="SAM" id="MobiDB-lite"/>
    </source>
</evidence>